<evidence type="ECO:0000256" key="9">
    <source>
        <dbReference type="ARBA" id="ARBA00023224"/>
    </source>
</evidence>
<evidence type="ECO:0000313" key="13">
    <source>
        <dbReference type="Proteomes" id="UP000076532"/>
    </source>
</evidence>
<feature type="compositionally biased region" description="Low complexity" evidence="10">
    <location>
        <begin position="383"/>
        <end position="395"/>
    </location>
</feature>
<dbReference type="GO" id="GO:0000750">
    <property type="term" value="P:pheromone-dependent signal transduction involved in conjugation with cellular fusion"/>
    <property type="evidence" value="ECO:0007669"/>
    <property type="project" value="TreeGrafter"/>
</dbReference>
<feature type="transmembrane region" description="Helical" evidence="11">
    <location>
        <begin position="205"/>
        <end position="228"/>
    </location>
</feature>
<evidence type="ECO:0000256" key="7">
    <source>
        <dbReference type="ARBA" id="ARBA00023136"/>
    </source>
</evidence>
<sequence>MLDPTYPLFPILSFLGFVLALLPLPWHLQAWNAGTCCYMIWSSLACLLEFVNSVAWKDNAINFAPVWCDISSKLLLGAGIGIPASSLCISRRLYNIAAVQATSSSRQDKRRALVGDLCIAVGLPVLVMVLHYVVQGHRFDILEQVGCTATIFNTLASYFLVYLWPLLIGCLSCVYSALTLRAFYKRRIQFAQLVSSNSSMTMNRYLKLIVLASTEIICTVPISAYSMYIANVGLGLSPYISWSNVHFGFSYVRQIPALEWRSSRPTVISIELSRWLFPACALLFFALFGLGADARRHYISAFWLISKRFGVTSAPTKTSLPLSSRWQFTPKLNPLTSSVGSLTVYTSSRPTEMKLRSPSVISSFSFGDTEACEDVEKSAGQASPTPTTYPSSPTSAGFTSHNEEHLSSEGLVSPTLSHQRSLPIAHHVSASSLAPTVPPKDKPTSGAATYQRPFTGPSVVPLTSTAPFFPPPPRRTPRRVLSGPLRVMVHTTELYQSD</sequence>
<dbReference type="InterPro" id="IPR001499">
    <property type="entry name" value="GPCR_STE3"/>
</dbReference>
<evidence type="ECO:0000256" key="2">
    <source>
        <dbReference type="ARBA" id="ARBA00011085"/>
    </source>
</evidence>
<keyword evidence="8" id="KW-0675">Receptor</keyword>
<comment type="subcellular location">
    <subcellularLocation>
        <location evidence="1">Membrane</location>
        <topology evidence="1">Multi-pass membrane protein</topology>
    </subcellularLocation>
</comment>
<keyword evidence="9" id="KW-0807">Transducer</keyword>
<gene>
    <name evidence="12" type="ORF">FIBSPDRAFT_921462</name>
</gene>
<dbReference type="EMBL" id="KV417624">
    <property type="protein sequence ID" value="KZP13975.1"/>
    <property type="molecule type" value="Genomic_DNA"/>
</dbReference>
<name>A0A166CT46_9AGAM</name>
<keyword evidence="3" id="KW-0589">Pheromone response</keyword>
<dbReference type="Proteomes" id="UP000076532">
    <property type="component" value="Unassembled WGS sequence"/>
</dbReference>
<keyword evidence="7 11" id="KW-0472">Membrane</keyword>
<dbReference type="GO" id="GO:0005886">
    <property type="term" value="C:plasma membrane"/>
    <property type="evidence" value="ECO:0007669"/>
    <property type="project" value="TreeGrafter"/>
</dbReference>
<dbReference type="OrthoDB" id="2874149at2759"/>
<accession>A0A166CT46</accession>
<keyword evidence="5 11" id="KW-1133">Transmembrane helix</keyword>
<dbReference type="AlphaFoldDB" id="A0A166CT46"/>
<dbReference type="Pfam" id="PF02076">
    <property type="entry name" value="STE3"/>
    <property type="match status" value="1"/>
</dbReference>
<feature type="transmembrane region" description="Helical" evidence="11">
    <location>
        <begin position="6"/>
        <end position="24"/>
    </location>
</feature>
<keyword evidence="6" id="KW-0297">G-protein coupled receptor</keyword>
<dbReference type="InterPro" id="IPR000481">
    <property type="entry name" value="GPCR_Pheromne_B_alpha_rcpt"/>
</dbReference>
<comment type="similarity">
    <text evidence="2">Belongs to the G-protein coupled receptor 4 family.</text>
</comment>
<evidence type="ECO:0000256" key="8">
    <source>
        <dbReference type="ARBA" id="ARBA00023170"/>
    </source>
</evidence>
<keyword evidence="13" id="KW-1185">Reference proteome</keyword>
<feature type="transmembrane region" description="Helical" evidence="11">
    <location>
        <begin position="162"/>
        <end position="184"/>
    </location>
</feature>
<evidence type="ECO:0000256" key="3">
    <source>
        <dbReference type="ARBA" id="ARBA00022507"/>
    </source>
</evidence>
<proteinExistence type="inferred from homology"/>
<organism evidence="12 13">
    <name type="scientific">Athelia psychrophila</name>
    <dbReference type="NCBI Taxonomy" id="1759441"/>
    <lineage>
        <taxon>Eukaryota</taxon>
        <taxon>Fungi</taxon>
        <taxon>Dikarya</taxon>
        <taxon>Basidiomycota</taxon>
        <taxon>Agaricomycotina</taxon>
        <taxon>Agaricomycetes</taxon>
        <taxon>Agaricomycetidae</taxon>
        <taxon>Atheliales</taxon>
        <taxon>Atheliaceae</taxon>
        <taxon>Athelia</taxon>
    </lineage>
</organism>
<dbReference type="GO" id="GO:0004934">
    <property type="term" value="F:mating-type alpha-factor pheromone receptor activity"/>
    <property type="evidence" value="ECO:0007669"/>
    <property type="project" value="InterPro"/>
</dbReference>
<feature type="region of interest" description="Disordered" evidence="10">
    <location>
        <begin position="374"/>
        <end position="458"/>
    </location>
</feature>
<dbReference type="PANTHER" id="PTHR28097">
    <property type="entry name" value="PHEROMONE A FACTOR RECEPTOR"/>
    <property type="match status" value="1"/>
</dbReference>
<feature type="transmembrane region" description="Helical" evidence="11">
    <location>
        <begin position="275"/>
        <end position="292"/>
    </location>
</feature>
<dbReference type="PRINTS" id="PR00899">
    <property type="entry name" value="GPCRSTE3"/>
</dbReference>
<dbReference type="PANTHER" id="PTHR28097:SF1">
    <property type="entry name" value="PHEROMONE A FACTOR RECEPTOR"/>
    <property type="match status" value="1"/>
</dbReference>
<evidence type="ECO:0000256" key="4">
    <source>
        <dbReference type="ARBA" id="ARBA00022692"/>
    </source>
</evidence>
<reference evidence="12 13" key="1">
    <citation type="journal article" date="2016" name="Mol. Biol. Evol.">
        <title>Comparative Genomics of Early-Diverging Mushroom-Forming Fungi Provides Insights into the Origins of Lignocellulose Decay Capabilities.</title>
        <authorList>
            <person name="Nagy L.G."/>
            <person name="Riley R."/>
            <person name="Tritt A."/>
            <person name="Adam C."/>
            <person name="Daum C."/>
            <person name="Floudas D."/>
            <person name="Sun H."/>
            <person name="Yadav J.S."/>
            <person name="Pangilinan J."/>
            <person name="Larsson K.H."/>
            <person name="Matsuura K."/>
            <person name="Barry K."/>
            <person name="Labutti K."/>
            <person name="Kuo R."/>
            <person name="Ohm R.A."/>
            <person name="Bhattacharya S.S."/>
            <person name="Shirouzu T."/>
            <person name="Yoshinaga Y."/>
            <person name="Martin F.M."/>
            <person name="Grigoriev I.V."/>
            <person name="Hibbett D.S."/>
        </authorList>
    </citation>
    <scope>NUCLEOTIDE SEQUENCE [LARGE SCALE GENOMIC DNA]</scope>
    <source>
        <strain evidence="12 13">CBS 109695</strain>
    </source>
</reference>
<evidence type="ECO:0000256" key="10">
    <source>
        <dbReference type="SAM" id="MobiDB-lite"/>
    </source>
</evidence>
<evidence type="ECO:0000256" key="11">
    <source>
        <dbReference type="SAM" id="Phobius"/>
    </source>
</evidence>
<dbReference type="PRINTS" id="PR00901">
    <property type="entry name" value="PHEROMONEBAR"/>
</dbReference>
<dbReference type="STRING" id="436010.A0A166CT46"/>
<keyword evidence="4 11" id="KW-0812">Transmembrane</keyword>
<dbReference type="CDD" id="cd14966">
    <property type="entry name" value="7tmD_STE3"/>
    <property type="match status" value="1"/>
</dbReference>
<protein>
    <submittedName>
        <fullName evidence="12">STE3-domain-containing protein</fullName>
    </submittedName>
</protein>
<evidence type="ECO:0000256" key="5">
    <source>
        <dbReference type="ARBA" id="ARBA00022989"/>
    </source>
</evidence>
<feature type="transmembrane region" description="Helical" evidence="11">
    <location>
        <begin position="114"/>
        <end position="134"/>
    </location>
</feature>
<evidence type="ECO:0000256" key="1">
    <source>
        <dbReference type="ARBA" id="ARBA00004141"/>
    </source>
</evidence>
<evidence type="ECO:0000313" key="12">
    <source>
        <dbReference type="EMBL" id="KZP13975.1"/>
    </source>
</evidence>
<evidence type="ECO:0000256" key="6">
    <source>
        <dbReference type="ARBA" id="ARBA00023040"/>
    </source>
</evidence>